<keyword evidence="1" id="KW-0812">Transmembrane</keyword>
<name>A0A848MA14_PAELE</name>
<dbReference type="EMBL" id="JABBPN010000025">
    <property type="protein sequence ID" value="NMO97897.1"/>
    <property type="molecule type" value="Genomic_DNA"/>
</dbReference>
<evidence type="ECO:0000256" key="1">
    <source>
        <dbReference type="SAM" id="Phobius"/>
    </source>
</evidence>
<keyword evidence="3" id="KW-1185">Reference proteome</keyword>
<protein>
    <submittedName>
        <fullName evidence="2">Uncharacterized protein</fullName>
    </submittedName>
</protein>
<feature type="transmembrane region" description="Helical" evidence="1">
    <location>
        <begin position="208"/>
        <end position="229"/>
    </location>
</feature>
<reference evidence="2 3" key="1">
    <citation type="submission" date="2020-04" db="EMBL/GenBank/DDBJ databases">
        <title>Paenibacillus algicola sp. nov., a novel marine bacterium producing alginate lyase.</title>
        <authorList>
            <person name="Huang H."/>
        </authorList>
    </citation>
    <scope>NUCLEOTIDE SEQUENCE [LARGE SCALE GENOMIC DNA]</scope>
    <source>
        <strain evidence="2 3">L7-75</strain>
    </source>
</reference>
<sequence length="274" mass="31460">MRTFAGQGWASLKDQFYVIILLFIYRLLWGYCLYRLVKSVVIPLLMRFPDPAPSELSRLLYFFEGEMALEGGGILNHYVWVLLGLLVLRMMLTPLIRAGIYYNLHREAEGERGLFWFQGMRRFWKPVTLFYLLELILLLAPAGWLLPKMLQPLMLAVRDPAALLEPALWLAAWVFYAWLIRLILLYMQFSRTSGNGILQAVLLCLRHFGKAMSLSLLIGGSGALMLLLLSGLSLWWAGLAGLILHQASYFVQSLFQLWGITSQYQVWKAGSRQH</sequence>
<dbReference type="Proteomes" id="UP000565468">
    <property type="component" value="Unassembled WGS sequence"/>
</dbReference>
<keyword evidence="1" id="KW-1133">Transmembrane helix</keyword>
<proteinExistence type="predicted"/>
<dbReference type="RefSeq" id="WP_169506670.1">
    <property type="nucleotide sequence ID" value="NZ_JABBPN010000025.1"/>
</dbReference>
<feature type="transmembrane region" description="Helical" evidence="1">
    <location>
        <begin position="16"/>
        <end position="37"/>
    </location>
</feature>
<feature type="transmembrane region" description="Helical" evidence="1">
    <location>
        <begin position="123"/>
        <end position="146"/>
    </location>
</feature>
<evidence type="ECO:0000313" key="2">
    <source>
        <dbReference type="EMBL" id="NMO97897.1"/>
    </source>
</evidence>
<keyword evidence="1" id="KW-0472">Membrane</keyword>
<accession>A0A848MA14</accession>
<comment type="caution">
    <text evidence="2">The sequence shown here is derived from an EMBL/GenBank/DDBJ whole genome shotgun (WGS) entry which is preliminary data.</text>
</comment>
<gene>
    <name evidence="2" type="ORF">HII30_19230</name>
</gene>
<dbReference type="AlphaFoldDB" id="A0A848MA14"/>
<organism evidence="2 3">
    <name type="scientific">Paenibacillus lemnae</name>
    <dbReference type="NCBI Taxonomy" id="1330551"/>
    <lineage>
        <taxon>Bacteria</taxon>
        <taxon>Bacillati</taxon>
        <taxon>Bacillota</taxon>
        <taxon>Bacilli</taxon>
        <taxon>Bacillales</taxon>
        <taxon>Paenibacillaceae</taxon>
        <taxon>Paenibacillus</taxon>
    </lineage>
</organism>
<feature type="transmembrane region" description="Helical" evidence="1">
    <location>
        <begin position="166"/>
        <end position="187"/>
    </location>
</feature>
<evidence type="ECO:0000313" key="3">
    <source>
        <dbReference type="Proteomes" id="UP000565468"/>
    </source>
</evidence>